<dbReference type="AlphaFoldDB" id="W7XH12"/>
<gene>
    <name evidence="2" type="ORF">TTHERM_000024119</name>
</gene>
<dbReference type="RefSeq" id="XP_012651177.1">
    <property type="nucleotide sequence ID" value="XM_012795723.1"/>
</dbReference>
<evidence type="ECO:0000313" key="3">
    <source>
        <dbReference type="Proteomes" id="UP000009168"/>
    </source>
</evidence>
<dbReference type="Proteomes" id="UP000009168">
    <property type="component" value="Unassembled WGS sequence"/>
</dbReference>
<dbReference type="KEGG" id="tet:TTHERM_000024119"/>
<evidence type="ECO:0000256" key="1">
    <source>
        <dbReference type="SAM" id="Phobius"/>
    </source>
</evidence>
<feature type="transmembrane region" description="Helical" evidence="1">
    <location>
        <begin position="174"/>
        <end position="196"/>
    </location>
</feature>
<organism evidence="2 3">
    <name type="scientific">Tetrahymena thermophila (strain SB210)</name>
    <dbReference type="NCBI Taxonomy" id="312017"/>
    <lineage>
        <taxon>Eukaryota</taxon>
        <taxon>Sar</taxon>
        <taxon>Alveolata</taxon>
        <taxon>Ciliophora</taxon>
        <taxon>Intramacronucleata</taxon>
        <taxon>Oligohymenophorea</taxon>
        <taxon>Hymenostomatida</taxon>
        <taxon>Tetrahymenina</taxon>
        <taxon>Tetrahymenidae</taxon>
        <taxon>Tetrahymena</taxon>
    </lineage>
</organism>
<dbReference type="EMBL" id="GG662845">
    <property type="protein sequence ID" value="EWS76393.1"/>
    <property type="molecule type" value="Genomic_DNA"/>
</dbReference>
<keyword evidence="1" id="KW-1133">Transmembrane helix</keyword>
<dbReference type="InParanoid" id="W7XH12"/>
<keyword evidence="1 2" id="KW-0812">Transmembrane</keyword>
<reference evidence="3" key="1">
    <citation type="journal article" date="2006" name="PLoS Biol.">
        <title>Macronuclear genome sequence of the ciliate Tetrahymena thermophila, a model eukaryote.</title>
        <authorList>
            <person name="Eisen J.A."/>
            <person name="Coyne R.S."/>
            <person name="Wu M."/>
            <person name="Wu D."/>
            <person name="Thiagarajan M."/>
            <person name="Wortman J.R."/>
            <person name="Badger J.H."/>
            <person name="Ren Q."/>
            <person name="Amedeo P."/>
            <person name="Jones K.M."/>
            <person name="Tallon L.J."/>
            <person name="Delcher A.L."/>
            <person name="Salzberg S.L."/>
            <person name="Silva J.C."/>
            <person name="Haas B.J."/>
            <person name="Majoros W.H."/>
            <person name="Farzad M."/>
            <person name="Carlton J.M."/>
            <person name="Smith R.K. Jr."/>
            <person name="Garg J."/>
            <person name="Pearlman R.E."/>
            <person name="Karrer K.M."/>
            <person name="Sun L."/>
            <person name="Manning G."/>
            <person name="Elde N.C."/>
            <person name="Turkewitz A.P."/>
            <person name="Asai D.J."/>
            <person name="Wilkes D.E."/>
            <person name="Wang Y."/>
            <person name="Cai H."/>
            <person name="Collins K."/>
            <person name="Stewart B.A."/>
            <person name="Lee S.R."/>
            <person name="Wilamowska K."/>
            <person name="Weinberg Z."/>
            <person name="Ruzzo W.L."/>
            <person name="Wloga D."/>
            <person name="Gaertig J."/>
            <person name="Frankel J."/>
            <person name="Tsao C.-C."/>
            <person name="Gorovsky M.A."/>
            <person name="Keeling P.J."/>
            <person name="Waller R.F."/>
            <person name="Patron N.J."/>
            <person name="Cherry J.M."/>
            <person name="Stover N.A."/>
            <person name="Krieger C.J."/>
            <person name="del Toro C."/>
            <person name="Ryder H.F."/>
            <person name="Williamson S.C."/>
            <person name="Barbeau R.A."/>
            <person name="Hamilton E.P."/>
            <person name="Orias E."/>
        </authorList>
    </citation>
    <scope>NUCLEOTIDE SEQUENCE [LARGE SCALE GENOMIC DNA]</scope>
    <source>
        <strain evidence="3">SB210</strain>
    </source>
</reference>
<name>W7XH12_TETTS</name>
<evidence type="ECO:0000313" key="2">
    <source>
        <dbReference type="EMBL" id="EWS76393.1"/>
    </source>
</evidence>
<accession>W7XH12</accession>
<keyword evidence="1" id="KW-0472">Membrane</keyword>
<protein>
    <submittedName>
        <fullName evidence="2">Transmembrane protein, putative</fullName>
    </submittedName>
</protein>
<keyword evidence="3" id="KW-1185">Reference proteome</keyword>
<proteinExistence type="predicted"/>
<sequence length="215" mass="26466">MQINLFIQDLFVISLPDITSLNFFQQIKFRFQIYVIVRKKFEIKRTFIFLFFHNQESSCQNDVEEKQKSKNLIIALVNFQKQTYFHYFKIKKQVLYLNNQQQSKLFISINEKIFNNVLIFLYILCFQVNKLKHFTVKEQFYDYIPQKQSLNIIVLVQQKYIYPFKIINQIPKKYYILILNIQIYLLFIYLLIHTYIHKYIHFDLLFLLLKLLKLN</sequence>
<dbReference type="GeneID" id="24436858"/>